<organism evidence="8 9">
    <name type="scientific">Candidatus Buchananbacteria bacterium CG10_big_fil_rev_8_21_14_0_10_33_19</name>
    <dbReference type="NCBI Taxonomy" id="1974525"/>
    <lineage>
        <taxon>Bacteria</taxon>
        <taxon>Candidatus Buchananiibacteriota</taxon>
    </lineage>
</organism>
<evidence type="ECO:0000256" key="5">
    <source>
        <dbReference type="PROSITE-ProRule" id="PRU01248"/>
    </source>
</evidence>
<proteinExistence type="inferred from homology"/>
<dbReference type="PROSITE" id="PS51900">
    <property type="entry name" value="CB"/>
    <property type="match status" value="1"/>
</dbReference>
<dbReference type="InterPro" id="IPR013762">
    <property type="entry name" value="Integrase-like_cat_sf"/>
</dbReference>
<dbReference type="Pfam" id="PF13495">
    <property type="entry name" value="Phage_int_SAM_4"/>
    <property type="match status" value="1"/>
</dbReference>
<reference evidence="9" key="1">
    <citation type="submission" date="2017-09" db="EMBL/GenBank/DDBJ databases">
        <title>Depth-based differentiation of microbial function through sediment-hosted aquifers and enrichment of novel symbionts in the deep terrestrial subsurface.</title>
        <authorList>
            <person name="Probst A.J."/>
            <person name="Ladd B."/>
            <person name="Jarett J.K."/>
            <person name="Geller-Mcgrath D.E."/>
            <person name="Sieber C.M.K."/>
            <person name="Emerson J.B."/>
            <person name="Anantharaman K."/>
            <person name="Thomas B.C."/>
            <person name="Malmstrom R."/>
            <person name="Stieglmeier M."/>
            <person name="Klingl A."/>
            <person name="Woyke T."/>
            <person name="Ryan C.M."/>
            <person name="Banfield J.F."/>
        </authorList>
    </citation>
    <scope>NUCLEOTIDE SEQUENCE [LARGE SCALE GENOMIC DNA]</scope>
</reference>
<dbReference type="Proteomes" id="UP000229056">
    <property type="component" value="Unassembled WGS sequence"/>
</dbReference>
<dbReference type="PROSITE" id="PS51898">
    <property type="entry name" value="TYR_RECOMBINASE"/>
    <property type="match status" value="1"/>
</dbReference>
<feature type="domain" description="Tyr recombinase" evidence="6">
    <location>
        <begin position="122"/>
        <end position="313"/>
    </location>
</feature>
<name>A0A2H0W3N5_9BACT</name>
<dbReference type="GO" id="GO:0003677">
    <property type="term" value="F:DNA binding"/>
    <property type="evidence" value="ECO:0007669"/>
    <property type="project" value="UniProtKB-UniRule"/>
</dbReference>
<evidence type="ECO:0000259" key="7">
    <source>
        <dbReference type="PROSITE" id="PS51900"/>
    </source>
</evidence>
<dbReference type="InterPro" id="IPR002104">
    <property type="entry name" value="Integrase_catalytic"/>
</dbReference>
<dbReference type="AlphaFoldDB" id="A0A2H0W3N5"/>
<keyword evidence="3 5" id="KW-0238">DNA-binding</keyword>
<dbReference type="InterPro" id="IPR004107">
    <property type="entry name" value="Integrase_SAM-like_N"/>
</dbReference>
<dbReference type="InterPro" id="IPR044068">
    <property type="entry name" value="CB"/>
</dbReference>
<evidence type="ECO:0000313" key="8">
    <source>
        <dbReference type="EMBL" id="PIS05969.1"/>
    </source>
</evidence>
<dbReference type="PANTHER" id="PTHR30349:SF41">
    <property type="entry name" value="INTEGRASE_RECOMBINASE PROTEIN MJ0367-RELATED"/>
    <property type="match status" value="1"/>
</dbReference>
<dbReference type="SUPFAM" id="SSF56349">
    <property type="entry name" value="DNA breaking-rejoining enzymes"/>
    <property type="match status" value="1"/>
</dbReference>
<dbReference type="Gene3D" id="1.10.150.130">
    <property type="match status" value="1"/>
</dbReference>
<comment type="similarity">
    <text evidence="1">Belongs to the 'phage' integrase family.</text>
</comment>
<dbReference type="InterPro" id="IPR050090">
    <property type="entry name" value="Tyrosine_recombinase_XerCD"/>
</dbReference>
<feature type="domain" description="Core-binding (CB)" evidence="7">
    <location>
        <begin position="6"/>
        <end position="100"/>
    </location>
</feature>
<evidence type="ECO:0000256" key="3">
    <source>
        <dbReference type="ARBA" id="ARBA00023125"/>
    </source>
</evidence>
<dbReference type="EMBL" id="PEZY01000012">
    <property type="protein sequence ID" value="PIS05969.1"/>
    <property type="molecule type" value="Genomic_DNA"/>
</dbReference>
<evidence type="ECO:0000256" key="2">
    <source>
        <dbReference type="ARBA" id="ARBA00022908"/>
    </source>
</evidence>
<keyword evidence="2" id="KW-0229">DNA integration</keyword>
<dbReference type="InterPro" id="IPR010998">
    <property type="entry name" value="Integrase_recombinase_N"/>
</dbReference>
<dbReference type="PANTHER" id="PTHR30349">
    <property type="entry name" value="PHAGE INTEGRASE-RELATED"/>
    <property type="match status" value="1"/>
</dbReference>
<comment type="caution">
    <text evidence="8">The sequence shown here is derived from an EMBL/GenBank/DDBJ whole genome shotgun (WGS) entry which is preliminary data.</text>
</comment>
<keyword evidence="4" id="KW-0233">DNA recombination</keyword>
<evidence type="ECO:0000256" key="4">
    <source>
        <dbReference type="ARBA" id="ARBA00023172"/>
    </source>
</evidence>
<gene>
    <name evidence="8" type="ORF">COT80_04345</name>
</gene>
<evidence type="ECO:0000259" key="6">
    <source>
        <dbReference type="PROSITE" id="PS51898"/>
    </source>
</evidence>
<dbReference type="GO" id="GO:0006310">
    <property type="term" value="P:DNA recombination"/>
    <property type="evidence" value="ECO:0007669"/>
    <property type="project" value="UniProtKB-KW"/>
</dbReference>
<accession>A0A2H0W3N5</accession>
<evidence type="ECO:0000256" key="1">
    <source>
        <dbReference type="ARBA" id="ARBA00008857"/>
    </source>
</evidence>
<dbReference type="GO" id="GO:0015074">
    <property type="term" value="P:DNA integration"/>
    <property type="evidence" value="ECO:0007669"/>
    <property type="project" value="UniProtKB-KW"/>
</dbReference>
<sequence length="319" mass="37265">MKKSNIPLIKHIPNFLDYCEVEKGLSPVSTRNYHNFLKMFINWLKDHDLVDIKPHELTTDHIWDYRLYLSRKQDDKGKRIKKTTQSYYLRAIRILLNYLADKDIISLPSDKIKLPKLTDKDKSIKFLNFEQIEKMLNMPNTSKPDGLRDRTILEVLFSTGIRVSELTSLNVKQFNRNNLITNKFTDQELVINGKGGKTRTIYFSNRSLKWLSKYLKTRNDMLTPLFINYSRNNNDDDHRLSSRSIENLVKKYTVMAGLPVDATPHTLRHSYATDLLDQGADLRSVQELLGHSNIATTQIYTHVTNKKLKDIHKKFHSGQ</sequence>
<dbReference type="SUPFAM" id="SSF47823">
    <property type="entry name" value="lambda integrase-like, N-terminal domain"/>
    <property type="match status" value="1"/>
</dbReference>
<dbReference type="Pfam" id="PF00589">
    <property type="entry name" value="Phage_integrase"/>
    <property type="match status" value="1"/>
</dbReference>
<dbReference type="Gene3D" id="1.10.443.10">
    <property type="entry name" value="Intergrase catalytic core"/>
    <property type="match status" value="1"/>
</dbReference>
<dbReference type="InterPro" id="IPR011010">
    <property type="entry name" value="DNA_brk_join_enz"/>
</dbReference>
<protein>
    <recommendedName>
        <fullName evidence="10">Tyrosine recombinase XerC</fullName>
    </recommendedName>
</protein>
<evidence type="ECO:0008006" key="10">
    <source>
        <dbReference type="Google" id="ProtNLM"/>
    </source>
</evidence>
<dbReference type="CDD" id="cd00798">
    <property type="entry name" value="INT_XerDC_C"/>
    <property type="match status" value="1"/>
</dbReference>
<evidence type="ECO:0000313" key="9">
    <source>
        <dbReference type="Proteomes" id="UP000229056"/>
    </source>
</evidence>